<evidence type="ECO:0000313" key="2">
    <source>
        <dbReference type="Proteomes" id="UP001246858"/>
    </source>
</evidence>
<name>A0ACC6KVC3_9SPHI</name>
<keyword evidence="2" id="KW-1185">Reference proteome</keyword>
<organism evidence="1 2">
    <name type="scientific">Pedobacter africanus</name>
    <dbReference type="NCBI Taxonomy" id="151894"/>
    <lineage>
        <taxon>Bacteria</taxon>
        <taxon>Pseudomonadati</taxon>
        <taxon>Bacteroidota</taxon>
        <taxon>Sphingobacteriia</taxon>
        <taxon>Sphingobacteriales</taxon>
        <taxon>Sphingobacteriaceae</taxon>
        <taxon>Pedobacter</taxon>
    </lineage>
</organism>
<sequence length="290" mass="33997">MIRKSHLQNLCYAVVYPPVYLLSMLPYFISNLLIGRMMFFLTYYVFRYRYPVVLQNISRSLPQKDYKEVKQLAREYYLHLAAMIVEVVRSFSIRSGQQMKRVSFSNSAFLEDYYAQKRNVIAVLGHYGNWECLNILPMHLPFQVNAIYKPLSNPVMGKLVQRIRTRFGVRLIPAQYALRQLLKPQEKPQFSLFIADQFPGKNAKCELKFLNQDTLMFNGAEKLAVATDAVVVYIDMRPTGNNRWKVDFSLITDAPKQTRDHEITAAFSRKLEQSISSGPAYWLWSHRRWK</sequence>
<evidence type="ECO:0000313" key="1">
    <source>
        <dbReference type="EMBL" id="MDR6783192.1"/>
    </source>
</evidence>
<keyword evidence="1" id="KW-0808">Transferase</keyword>
<dbReference type="Proteomes" id="UP001246858">
    <property type="component" value="Unassembled WGS sequence"/>
</dbReference>
<comment type="caution">
    <text evidence="1">The sequence shown here is derived from an EMBL/GenBank/DDBJ whole genome shotgun (WGS) entry which is preliminary data.</text>
</comment>
<accession>A0ACC6KVC3</accession>
<gene>
    <name evidence="1" type="ORF">J2X78_001744</name>
</gene>
<proteinExistence type="predicted"/>
<dbReference type="EMBL" id="JAVDTF010000001">
    <property type="protein sequence ID" value="MDR6783192.1"/>
    <property type="molecule type" value="Genomic_DNA"/>
</dbReference>
<keyword evidence="1" id="KW-0012">Acyltransferase</keyword>
<reference evidence="1" key="1">
    <citation type="submission" date="2023-07" db="EMBL/GenBank/DDBJ databases">
        <title>Sorghum-associated microbial communities from plants grown in Nebraska, USA.</title>
        <authorList>
            <person name="Schachtman D."/>
        </authorList>
    </citation>
    <scope>NUCLEOTIDE SEQUENCE</scope>
    <source>
        <strain evidence="1">2697</strain>
    </source>
</reference>
<dbReference type="EC" id="2.3.1.241" evidence="1"/>
<protein>
    <submittedName>
        <fullName evidence="1">KDO2-lipid IV(A) lauroyltransferase</fullName>
        <ecNumber evidence="1">2.3.1.241</ecNumber>
    </submittedName>
</protein>